<dbReference type="GO" id="GO:0005829">
    <property type="term" value="C:cytosol"/>
    <property type="evidence" value="ECO:0007669"/>
    <property type="project" value="TreeGrafter"/>
</dbReference>
<evidence type="ECO:0000256" key="1">
    <source>
        <dbReference type="ARBA" id="ARBA00022741"/>
    </source>
</evidence>
<organism evidence="6 7">
    <name type="scientific">Geomonas silvestris</name>
    <dbReference type="NCBI Taxonomy" id="2740184"/>
    <lineage>
        <taxon>Bacteria</taxon>
        <taxon>Pseudomonadati</taxon>
        <taxon>Thermodesulfobacteriota</taxon>
        <taxon>Desulfuromonadia</taxon>
        <taxon>Geobacterales</taxon>
        <taxon>Geobacteraceae</taxon>
        <taxon>Geomonas</taxon>
    </lineage>
</organism>
<keyword evidence="2 3" id="KW-0067">ATP-binding</keyword>
<feature type="region of interest" description="Disordered" evidence="4">
    <location>
        <begin position="280"/>
        <end position="306"/>
    </location>
</feature>
<dbReference type="GO" id="GO:0005524">
    <property type="term" value="F:ATP binding"/>
    <property type="evidence" value="ECO:0007669"/>
    <property type="project" value="UniProtKB-KW"/>
</dbReference>
<dbReference type="PANTHER" id="PTHR43384">
    <property type="entry name" value="SEPTUM SITE-DETERMINING PROTEIN MIND HOMOLOG, CHLOROPLASTIC-RELATED"/>
    <property type="match status" value="1"/>
</dbReference>
<dbReference type="AlphaFoldDB" id="A0A6V8MGE8"/>
<keyword evidence="7" id="KW-1185">Reference proteome</keyword>
<evidence type="ECO:0000313" key="6">
    <source>
        <dbReference type="EMBL" id="GFO59027.1"/>
    </source>
</evidence>
<gene>
    <name evidence="6" type="primary">flhG</name>
    <name evidence="6" type="ORF">GMST_13520</name>
</gene>
<sequence length="306" mass="33143">MTAARTTDQADMLRQLAGSAKKRRSGEPRPERRTGSRVISVTGGKDDAGKSTVAINLAEALADRGERVLVVDADRGQGDLCMRFGILPTCSLNQVLSNEHSLEELVVDLGGGVQLLPAGTVVQQYQSLSPSERLGLFQAMERLEERFDFVLIDAGAGIPANVTGFASAAREVMLVMTPEPISITDAYTMVKTLSGRYGALKFRFLVNRCRDAEEGAALFRKLSAITGKFLEVSLEYAGCILHDELLVESGKRRGTLSRLFPDATVTQHFQTLAQQLTTEGPAGAVAAPLDPPAARRKEWRNHELSS</sequence>
<dbReference type="Proteomes" id="UP000556026">
    <property type="component" value="Unassembled WGS sequence"/>
</dbReference>
<dbReference type="GO" id="GO:0016887">
    <property type="term" value="F:ATP hydrolysis activity"/>
    <property type="evidence" value="ECO:0007669"/>
    <property type="project" value="TreeGrafter"/>
</dbReference>
<dbReference type="InterPro" id="IPR027417">
    <property type="entry name" value="P-loop_NTPase"/>
</dbReference>
<dbReference type="GO" id="GO:0009898">
    <property type="term" value="C:cytoplasmic side of plasma membrane"/>
    <property type="evidence" value="ECO:0007669"/>
    <property type="project" value="TreeGrafter"/>
</dbReference>
<dbReference type="Pfam" id="PF13614">
    <property type="entry name" value="AAA_31"/>
    <property type="match status" value="1"/>
</dbReference>
<dbReference type="SUPFAM" id="SSF52540">
    <property type="entry name" value="P-loop containing nucleoside triphosphate hydrolases"/>
    <property type="match status" value="1"/>
</dbReference>
<dbReference type="RefSeq" id="WP_183353875.1">
    <property type="nucleotide sequence ID" value="NZ_BLXX01000003.1"/>
</dbReference>
<evidence type="ECO:0000256" key="4">
    <source>
        <dbReference type="SAM" id="MobiDB-lite"/>
    </source>
</evidence>
<name>A0A6V8MGE8_9BACT</name>
<evidence type="ECO:0000259" key="5">
    <source>
        <dbReference type="Pfam" id="PF13614"/>
    </source>
</evidence>
<feature type="compositionally biased region" description="Basic and acidic residues" evidence="4">
    <location>
        <begin position="25"/>
        <end position="34"/>
    </location>
</feature>
<feature type="region of interest" description="Disordered" evidence="4">
    <location>
        <begin position="1"/>
        <end position="46"/>
    </location>
</feature>
<dbReference type="Gene3D" id="3.40.50.300">
    <property type="entry name" value="P-loop containing nucleotide triphosphate hydrolases"/>
    <property type="match status" value="1"/>
</dbReference>
<protein>
    <submittedName>
        <fullName evidence="6">Site-determining protein</fullName>
    </submittedName>
</protein>
<evidence type="ECO:0000313" key="7">
    <source>
        <dbReference type="Proteomes" id="UP000556026"/>
    </source>
</evidence>
<dbReference type="InterPro" id="IPR050625">
    <property type="entry name" value="ParA/MinD_ATPase"/>
</dbReference>
<feature type="domain" description="AAA" evidence="5">
    <location>
        <begin position="37"/>
        <end position="192"/>
    </location>
</feature>
<evidence type="ECO:0000256" key="2">
    <source>
        <dbReference type="ARBA" id="ARBA00022840"/>
    </source>
</evidence>
<comment type="caution">
    <text evidence="6">The sequence shown here is derived from an EMBL/GenBank/DDBJ whole genome shotgun (WGS) entry which is preliminary data.</text>
</comment>
<dbReference type="EMBL" id="BLXX01000003">
    <property type="protein sequence ID" value="GFO59027.1"/>
    <property type="molecule type" value="Genomic_DNA"/>
</dbReference>
<dbReference type="InterPro" id="IPR025669">
    <property type="entry name" value="AAA_dom"/>
</dbReference>
<feature type="binding site" evidence="3">
    <location>
        <begin position="45"/>
        <end position="52"/>
    </location>
    <ligand>
        <name>ATP</name>
        <dbReference type="ChEBI" id="CHEBI:30616"/>
    </ligand>
</feature>
<feature type="compositionally biased region" description="Basic and acidic residues" evidence="4">
    <location>
        <begin position="293"/>
        <end position="306"/>
    </location>
</feature>
<reference evidence="7" key="1">
    <citation type="submission" date="2020-06" db="EMBL/GenBank/DDBJ databases">
        <title>Draft genomic sequence of Geomonas sp. Red330.</title>
        <authorList>
            <person name="Itoh H."/>
            <person name="Zhenxing X."/>
            <person name="Ushijima N."/>
            <person name="Masuda Y."/>
            <person name="Shiratori Y."/>
            <person name="Senoo K."/>
        </authorList>
    </citation>
    <scope>NUCLEOTIDE SEQUENCE [LARGE SCALE GENOMIC DNA]</scope>
    <source>
        <strain evidence="7">Red330</strain>
    </source>
</reference>
<dbReference type="PANTHER" id="PTHR43384:SF4">
    <property type="entry name" value="CELLULOSE BIOSYNTHESIS PROTEIN BCSQ-RELATED"/>
    <property type="match status" value="1"/>
</dbReference>
<dbReference type="GO" id="GO:0051782">
    <property type="term" value="P:negative regulation of cell division"/>
    <property type="evidence" value="ECO:0007669"/>
    <property type="project" value="TreeGrafter"/>
</dbReference>
<dbReference type="PIRSF" id="PIRSF003092">
    <property type="entry name" value="MinD"/>
    <property type="match status" value="1"/>
</dbReference>
<evidence type="ECO:0000256" key="3">
    <source>
        <dbReference type="PIRSR" id="PIRSR003092-1"/>
    </source>
</evidence>
<dbReference type="InterPro" id="IPR025501">
    <property type="entry name" value="MinD_FleN"/>
</dbReference>
<keyword evidence="1 3" id="KW-0547">Nucleotide-binding</keyword>
<accession>A0A6V8MGE8</accession>
<proteinExistence type="predicted"/>